<keyword evidence="1" id="KW-0344">Guanine-nucleotide releasing factor</keyword>
<sequence length="62" mass="7231">MDTPDSYLTSLAKVHLYVNCLDHMRNLGKLGDVTYRQLCMAEKFYPDQLLDMFEVFIRARGS</sequence>
<evidence type="ECO:0000313" key="3">
    <source>
        <dbReference type="EMBL" id="CAG7881184.1"/>
    </source>
</evidence>
<gene>
    <name evidence="4" type="ORF">BRAA03T11753Z</name>
    <name evidence="3" type="ORF">BRAPAZ1V2_A03P25270.2</name>
</gene>
<dbReference type="EMBL" id="LS974619">
    <property type="protein sequence ID" value="CAG7881184.1"/>
    <property type="molecule type" value="Genomic_DNA"/>
</dbReference>
<evidence type="ECO:0000256" key="1">
    <source>
        <dbReference type="PROSITE-ProRule" id="PRU00663"/>
    </source>
</evidence>
<name>A0A3P5ZV06_BRACM</name>
<proteinExistence type="predicted"/>
<feature type="domain" description="PRONE" evidence="2">
    <location>
        <begin position="1"/>
        <end position="62"/>
    </location>
</feature>
<dbReference type="AlphaFoldDB" id="A0A3P5ZV06"/>
<protein>
    <recommendedName>
        <fullName evidence="2">PRONE domain-containing protein</fullName>
    </recommendedName>
</protein>
<dbReference type="InterPro" id="IPR005512">
    <property type="entry name" value="PRONE_dom"/>
</dbReference>
<evidence type="ECO:0000313" key="4">
    <source>
        <dbReference type="EMBL" id="VDC80535.1"/>
    </source>
</evidence>
<accession>A0A3P5ZV06</accession>
<organism evidence="4">
    <name type="scientific">Brassica campestris</name>
    <name type="common">Field mustard</name>
    <dbReference type="NCBI Taxonomy" id="3711"/>
    <lineage>
        <taxon>Eukaryota</taxon>
        <taxon>Viridiplantae</taxon>
        <taxon>Streptophyta</taxon>
        <taxon>Embryophyta</taxon>
        <taxon>Tracheophyta</taxon>
        <taxon>Spermatophyta</taxon>
        <taxon>Magnoliopsida</taxon>
        <taxon>eudicotyledons</taxon>
        <taxon>Gunneridae</taxon>
        <taxon>Pentapetalae</taxon>
        <taxon>rosids</taxon>
        <taxon>malvids</taxon>
        <taxon>Brassicales</taxon>
        <taxon>Brassicaceae</taxon>
        <taxon>Brassiceae</taxon>
        <taxon>Brassica</taxon>
    </lineage>
</organism>
<dbReference type="Proteomes" id="UP000694005">
    <property type="component" value="Chromosome A03"/>
</dbReference>
<dbReference type="EMBL" id="LR031572">
    <property type="protein sequence ID" value="VDC80535.1"/>
    <property type="molecule type" value="Genomic_DNA"/>
</dbReference>
<dbReference type="PROSITE" id="PS51334">
    <property type="entry name" value="PRONE"/>
    <property type="match status" value="1"/>
</dbReference>
<evidence type="ECO:0000259" key="2">
    <source>
        <dbReference type="PROSITE" id="PS51334"/>
    </source>
</evidence>
<reference evidence="4" key="1">
    <citation type="submission" date="2018-11" db="EMBL/GenBank/DDBJ databases">
        <authorList>
            <consortium name="Genoscope - CEA"/>
            <person name="William W."/>
        </authorList>
    </citation>
    <scope>NUCLEOTIDE SEQUENCE</scope>
</reference>
<dbReference type="Gramene" id="A03p25270.2_BraZ1">
    <property type="protein sequence ID" value="A03p25270.2_BraZ1.CDS"/>
    <property type="gene ID" value="A03g25270.2_BraZ1"/>
</dbReference>
<dbReference type="GO" id="GO:0005085">
    <property type="term" value="F:guanyl-nucleotide exchange factor activity"/>
    <property type="evidence" value="ECO:0007669"/>
    <property type="project" value="UniProtKB-UniRule"/>
</dbReference>